<comment type="caution">
    <text evidence="1">The sequence shown here is derived from an EMBL/GenBank/DDBJ whole genome shotgun (WGS) entry which is preliminary data.</text>
</comment>
<gene>
    <name evidence="1" type="ORF">L1O03_11060</name>
</gene>
<evidence type="ECO:0000313" key="1">
    <source>
        <dbReference type="EMBL" id="MCF4007702.1"/>
    </source>
</evidence>
<keyword evidence="2" id="KW-1185">Reference proteome</keyword>
<organism evidence="1 2">
    <name type="scientific">Corynebacterium uropygiale</name>
    <dbReference type="NCBI Taxonomy" id="1775911"/>
    <lineage>
        <taxon>Bacteria</taxon>
        <taxon>Bacillati</taxon>
        <taxon>Actinomycetota</taxon>
        <taxon>Actinomycetes</taxon>
        <taxon>Mycobacteriales</taxon>
        <taxon>Corynebacteriaceae</taxon>
        <taxon>Corynebacterium</taxon>
    </lineage>
</organism>
<dbReference type="Proteomes" id="UP001139336">
    <property type="component" value="Unassembled WGS sequence"/>
</dbReference>
<sequence>MVHFIDWFPKRDALIKDAEMRVAAAQGNTVVWRVPTKNSAEAIRELIDSEQIRGLIVEYCPMPNEEGR</sequence>
<reference evidence="1" key="1">
    <citation type="submission" date="2022-01" db="EMBL/GenBank/DDBJ databases">
        <title>Corynebacterium sp. nov isolated from isolated from the feces of the greater white-fronted geese (Anser albifrons) at Poyang Lake, PR China.</title>
        <authorList>
            <person name="Liu Q."/>
        </authorList>
    </citation>
    <scope>NUCLEOTIDE SEQUENCE</scope>
    <source>
        <strain evidence="1">JCM 32435</strain>
    </source>
</reference>
<proteinExistence type="predicted"/>
<accession>A0A9X1U8C9</accession>
<dbReference type="AlphaFoldDB" id="A0A9X1U8C9"/>
<dbReference type="RefSeq" id="WP_236120029.1">
    <property type="nucleotide sequence ID" value="NZ_JAKGSI010000007.1"/>
</dbReference>
<evidence type="ECO:0000313" key="2">
    <source>
        <dbReference type="Proteomes" id="UP001139336"/>
    </source>
</evidence>
<dbReference type="EMBL" id="JAKGSI010000007">
    <property type="protein sequence ID" value="MCF4007702.1"/>
    <property type="molecule type" value="Genomic_DNA"/>
</dbReference>
<protein>
    <submittedName>
        <fullName evidence="1">Uncharacterized protein</fullName>
    </submittedName>
</protein>
<name>A0A9X1U8C9_9CORY</name>